<evidence type="ECO:0000313" key="4">
    <source>
        <dbReference type="EMBL" id="RWS29697.1"/>
    </source>
</evidence>
<dbReference type="PROSITE" id="PS50086">
    <property type="entry name" value="TBC_RABGAP"/>
    <property type="match status" value="1"/>
</dbReference>
<keyword evidence="5" id="KW-1185">Reference proteome</keyword>
<name>A0A443SQA0_9ACAR</name>
<proteinExistence type="predicted"/>
<evidence type="ECO:0000256" key="1">
    <source>
        <dbReference type="ARBA" id="ARBA00022468"/>
    </source>
</evidence>
<comment type="caution">
    <text evidence="4">The sequence shown here is derived from an EMBL/GenBank/DDBJ whole genome shotgun (WGS) entry which is preliminary data.</text>
</comment>
<dbReference type="AlphaFoldDB" id="A0A443SQA0"/>
<dbReference type="InterPro" id="IPR000195">
    <property type="entry name" value="Rab-GAP-TBC_dom"/>
</dbReference>
<keyword evidence="1" id="KW-0343">GTPase activation</keyword>
<dbReference type="Pfam" id="PF00566">
    <property type="entry name" value="RabGAP-TBC"/>
    <property type="match status" value="1"/>
</dbReference>
<organism evidence="4 5">
    <name type="scientific">Leptotrombidium deliense</name>
    <dbReference type="NCBI Taxonomy" id="299467"/>
    <lineage>
        <taxon>Eukaryota</taxon>
        <taxon>Metazoa</taxon>
        <taxon>Ecdysozoa</taxon>
        <taxon>Arthropoda</taxon>
        <taxon>Chelicerata</taxon>
        <taxon>Arachnida</taxon>
        <taxon>Acari</taxon>
        <taxon>Acariformes</taxon>
        <taxon>Trombidiformes</taxon>
        <taxon>Prostigmata</taxon>
        <taxon>Anystina</taxon>
        <taxon>Parasitengona</taxon>
        <taxon>Trombiculoidea</taxon>
        <taxon>Trombiculidae</taxon>
        <taxon>Leptotrombidium</taxon>
    </lineage>
</organism>
<accession>A0A443SQA0</accession>
<reference evidence="4 5" key="1">
    <citation type="journal article" date="2018" name="Gigascience">
        <title>Genomes of trombidid mites reveal novel predicted allergens and laterally-transferred genes associated with secondary metabolism.</title>
        <authorList>
            <person name="Dong X."/>
            <person name="Chaisiri K."/>
            <person name="Xia D."/>
            <person name="Armstrong S.D."/>
            <person name="Fang Y."/>
            <person name="Donnelly M.J."/>
            <person name="Kadowaki T."/>
            <person name="McGarry J.W."/>
            <person name="Darby A.C."/>
            <person name="Makepeace B.L."/>
        </authorList>
    </citation>
    <scope>NUCLEOTIDE SEQUENCE [LARGE SCALE GENOMIC DNA]</scope>
    <source>
        <strain evidence="4">UoL-UT</strain>
    </source>
</reference>
<evidence type="ECO:0000256" key="2">
    <source>
        <dbReference type="SAM" id="MobiDB-lite"/>
    </source>
</evidence>
<dbReference type="STRING" id="299467.A0A443SQA0"/>
<dbReference type="PANTHER" id="PTHR22957">
    <property type="entry name" value="TBC1 DOMAIN FAMILY MEMBER GTPASE-ACTIVATING PROTEIN"/>
    <property type="match status" value="1"/>
</dbReference>
<protein>
    <submittedName>
        <fullName evidence="4">TBC1 domain family member 15-like protein</fullName>
    </submittedName>
</protein>
<evidence type="ECO:0000313" key="5">
    <source>
        <dbReference type="Proteomes" id="UP000288716"/>
    </source>
</evidence>
<sequence length="494" mass="57598">MSSAHYSNRNDAEEEVDFFQLSDVGSLSRPSDHFNKYLPPPRDSRHFAARFFNDPVTTALNQFSKVANYANYVLSPSEEYENILQSIPPIDESRVDSLQSVESLPPLPIIPCSKSQCRLEPLMEEEFTSQFAKASKGDIVERVFCGGIVGSSLRRKLWPLLLGLTDNCDEFDWSDLESTFCHYETQWLNILPDQELRFTAFRERKSIAERDVVRSDRSHPFYADSTGNIDKLRRLLMAYIMYDFDTGYVQGMSDLATPILYIWDGDVVKSFWTFVQVMKLFKRNFEMSQEAISFQLKMLMKLIAATDPKFADYLKEKDSENCYFAFRWIICLFKREFMKGNNDDYDDCLKVWETIWSVHASIELEEKREKEEKVNGESDNPVSAEDYSRPSTPTKLTNIELYLMSICLAIIRQERNIILMSNFDACEILKHFNTLYLKDRLTDILQHASEIWYWLKHDGGEELLYKEKKETPVPTTEDDFVMLNDDVFSSTLHV</sequence>
<dbReference type="PANTHER" id="PTHR22957:SF502">
    <property type="entry name" value="SMALL G PROTEIN SIGNALING MODULATOR 2-RELATED"/>
    <property type="match status" value="1"/>
</dbReference>
<dbReference type="VEuPathDB" id="VectorBase:LDEU002339"/>
<dbReference type="GO" id="GO:0005096">
    <property type="term" value="F:GTPase activator activity"/>
    <property type="evidence" value="ECO:0007669"/>
    <property type="project" value="UniProtKB-KW"/>
</dbReference>
<dbReference type="SUPFAM" id="SSF47923">
    <property type="entry name" value="Ypt/Rab-GAP domain of gyp1p"/>
    <property type="match status" value="2"/>
</dbReference>
<feature type="region of interest" description="Disordered" evidence="2">
    <location>
        <begin position="369"/>
        <end position="391"/>
    </location>
</feature>
<dbReference type="InterPro" id="IPR035969">
    <property type="entry name" value="Rab-GAP_TBC_sf"/>
</dbReference>
<dbReference type="Gene3D" id="1.10.8.270">
    <property type="entry name" value="putative rabgap domain of human tbc1 domain family member 14 like domains"/>
    <property type="match status" value="1"/>
</dbReference>
<dbReference type="SMART" id="SM00164">
    <property type="entry name" value="TBC"/>
    <property type="match status" value="1"/>
</dbReference>
<gene>
    <name evidence="4" type="ORF">B4U80_00401</name>
</gene>
<feature type="domain" description="Rab-GAP TBC" evidence="3">
    <location>
        <begin position="148"/>
        <end position="359"/>
    </location>
</feature>
<dbReference type="Gene3D" id="1.10.472.80">
    <property type="entry name" value="Ypt/Rab-GAP domain of gyp1p, domain 3"/>
    <property type="match status" value="1"/>
</dbReference>
<evidence type="ECO:0000259" key="3">
    <source>
        <dbReference type="PROSITE" id="PS50086"/>
    </source>
</evidence>
<dbReference type="OrthoDB" id="10264062at2759"/>
<dbReference type="EMBL" id="NCKV01000799">
    <property type="protein sequence ID" value="RWS29697.1"/>
    <property type="molecule type" value="Genomic_DNA"/>
</dbReference>
<dbReference type="Proteomes" id="UP000288716">
    <property type="component" value="Unassembled WGS sequence"/>
</dbReference>